<evidence type="ECO:0000256" key="2">
    <source>
        <dbReference type="ARBA" id="ARBA00022679"/>
    </source>
</evidence>
<evidence type="ECO:0000313" key="4">
    <source>
        <dbReference type="EMBL" id="MDQ1103672.1"/>
    </source>
</evidence>
<dbReference type="Proteomes" id="UP001239215">
    <property type="component" value="Unassembled WGS sequence"/>
</dbReference>
<dbReference type="Gene3D" id="3.40.50.2000">
    <property type="entry name" value="Glycogen Phosphorylase B"/>
    <property type="match status" value="2"/>
</dbReference>
<comment type="caution">
    <text evidence="4">The sequence shown here is derived from an EMBL/GenBank/DDBJ whole genome shotgun (WGS) entry which is preliminary data.</text>
</comment>
<dbReference type="InterPro" id="IPR055259">
    <property type="entry name" value="YkvP/CgeB_Glyco_trans-like"/>
</dbReference>
<dbReference type="PANTHER" id="PTHR12526">
    <property type="entry name" value="GLYCOSYLTRANSFERASE"/>
    <property type="match status" value="1"/>
</dbReference>
<dbReference type="PANTHER" id="PTHR12526:SF510">
    <property type="entry name" value="D-INOSITOL 3-PHOSPHATE GLYCOSYLTRANSFERASE"/>
    <property type="match status" value="1"/>
</dbReference>
<evidence type="ECO:0000313" key="5">
    <source>
        <dbReference type="Proteomes" id="UP001239215"/>
    </source>
</evidence>
<gene>
    <name evidence="4" type="ORF">QE405_000956</name>
</gene>
<name>A0AAJ1X2L0_9ACTN</name>
<proteinExistence type="predicted"/>
<keyword evidence="1" id="KW-0328">Glycosyltransferase</keyword>
<dbReference type="Pfam" id="PF13524">
    <property type="entry name" value="Glyco_trans_1_2"/>
    <property type="match status" value="1"/>
</dbReference>
<dbReference type="SUPFAM" id="SSF53756">
    <property type="entry name" value="UDP-Glycosyltransferase/glycogen phosphorylase"/>
    <property type="match status" value="2"/>
</dbReference>
<sequence length="694" mass="76042">MSARTLTPARRAAYDALVAGEHATGKLPTIAFCVYTDDLDEGRGDIYVAAGMGLELVRLGHGVRLVPKWEWSTIDDADVVVAMLPDLDPSVLRAGVRRVAWVRNEVERWCRMGSLPGYHQVFASSSMAVERLAQVTDRVWPEPLPIAADEQLFVLPEPGTTRRATAVTTANFWGSLRDVHKVLVSLPSDADVLMYGEARRAPARLRRWHGGVRSYFDLPAVYGEHAYVIDDVNRSNVGFGALNSRLYESAASGALPIVNTRLGLEEQGFGHLPTYRDARELSEVLTALRADPARTALLAEQTRNVVLERHTWTTRARQLTAALAEGAARYDAPPAPRAVHFFPDYSNNPYQRMLFSGLEADGGYPVPVTDALGHLKTRLAAPGAPGILNIHWTDPILQPSRGPFSARLVLDDFAATLREFKARGGHLIWTVHNVLPHEGKFQWGEIELAQLLADEADAVHLLSEETIEQAAPFYRIEPSKAVVIEHSSYDGIYPTWVSREGARARLGIQPGERAIIALGGVRPYKGLDRLVSVFDELHRDDPSLRLLIAGRPGRLARSARFEAQCLADPRIVAKFEFVPDDQLQVWMKAADLAVLAYRNILNSGSFLLSQTFGLPVVAPRAGAIAAFDGRPQVRLFEPKDDGSLATSIKAALDEILADPTATQEARAAAAALAAERSPERMGRQFASLVAGLDV</sequence>
<dbReference type="GO" id="GO:0016757">
    <property type="term" value="F:glycosyltransferase activity"/>
    <property type="evidence" value="ECO:0007669"/>
    <property type="project" value="UniProtKB-KW"/>
</dbReference>
<accession>A0AAJ1X2L0</accession>
<dbReference type="CDD" id="cd03801">
    <property type="entry name" value="GT4_PimA-like"/>
    <property type="match status" value="1"/>
</dbReference>
<evidence type="ECO:0000256" key="1">
    <source>
        <dbReference type="ARBA" id="ARBA00022676"/>
    </source>
</evidence>
<evidence type="ECO:0000259" key="3">
    <source>
        <dbReference type="Pfam" id="PF13524"/>
    </source>
</evidence>
<dbReference type="EMBL" id="JAUTAN010000001">
    <property type="protein sequence ID" value="MDQ1103672.1"/>
    <property type="molecule type" value="Genomic_DNA"/>
</dbReference>
<protein>
    <submittedName>
        <fullName evidence="4">Glycosyltransferase involved in cell wall biosynthesis</fullName>
    </submittedName>
</protein>
<keyword evidence="2" id="KW-0808">Transferase</keyword>
<dbReference type="AlphaFoldDB" id="A0AAJ1X2L0"/>
<dbReference type="Pfam" id="PF13692">
    <property type="entry name" value="Glyco_trans_1_4"/>
    <property type="match status" value="1"/>
</dbReference>
<reference evidence="4" key="1">
    <citation type="submission" date="2023-07" db="EMBL/GenBank/DDBJ databases">
        <title>Functional and genomic diversity of the sorghum phyllosphere microbiome.</title>
        <authorList>
            <person name="Shade A."/>
        </authorList>
    </citation>
    <scope>NUCLEOTIDE SEQUENCE</scope>
    <source>
        <strain evidence="4">SORGH_AS_1067</strain>
    </source>
</reference>
<organism evidence="4 5">
    <name type="scientific">Nocardioides zeae</name>
    <dbReference type="NCBI Taxonomy" id="1457234"/>
    <lineage>
        <taxon>Bacteria</taxon>
        <taxon>Bacillati</taxon>
        <taxon>Actinomycetota</taxon>
        <taxon>Actinomycetes</taxon>
        <taxon>Propionibacteriales</taxon>
        <taxon>Nocardioidaceae</taxon>
        <taxon>Nocardioides</taxon>
    </lineage>
</organism>
<feature type="domain" description="Spore protein YkvP/CgeB glycosyl transferase-like" evidence="3">
    <location>
        <begin position="191"/>
        <end position="320"/>
    </location>
</feature>
<dbReference type="RefSeq" id="WP_307199080.1">
    <property type="nucleotide sequence ID" value="NZ_JAUTAN010000001.1"/>
</dbReference>